<gene>
    <name evidence="1" type="ORF">S06H3_20823</name>
</gene>
<reference evidence="1" key="1">
    <citation type="journal article" date="2014" name="Front. Microbiol.">
        <title>High frequency of phylogenetically diverse reductive dehalogenase-homologous genes in deep subseafloor sedimentary metagenomes.</title>
        <authorList>
            <person name="Kawai M."/>
            <person name="Futagami T."/>
            <person name="Toyoda A."/>
            <person name="Takaki Y."/>
            <person name="Nishi S."/>
            <person name="Hori S."/>
            <person name="Arai W."/>
            <person name="Tsubouchi T."/>
            <person name="Morono Y."/>
            <person name="Uchiyama I."/>
            <person name="Ito T."/>
            <person name="Fujiyama A."/>
            <person name="Inagaki F."/>
            <person name="Takami H."/>
        </authorList>
    </citation>
    <scope>NUCLEOTIDE SEQUENCE</scope>
    <source>
        <strain evidence="1">Expedition CK06-06</strain>
    </source>
</reference>
<proteinExistence type="predicted"/>
<protein>
    <submittedName>
        <fullName evidence="1">Uncharacterized protein</fullName>
    </submittedName>
</protein>
<dbReference type="AlphaFoldDB" id="X1L991"/>
<evidence type="ECO:0000313" key="1">
    <source>
        <dbReference type="EMBL" id="GAI02431.1"/>
    </source>
</evidence>
<accession>X1L991</accession>
<sequence>MFIPVAVKMIGAGAAGGMIGQMLPMGPIGQMTGAFWNSLMPTTRLDPATLMRLRLLQQIGDEDYHKQMKFAGYSEERADMGLLTVASWLDPGSIIRAGWREKKPDEEIVTDLVAHGWIQPEAERLLTAAKFYPSPGDLVNWQAKEVFEEKMVTEYHPLT</sequence>
<comment type="caution">
    <text evidence="1">The sequence shown here is derived from an EMBL/GenBank/DDBJ whole genome shotgun (WGS) entry which is preliminary data.</text>
</comment>
<dbReference type="EMBL" id="BARV01010838">
    <property type="protein sequence ID" value="GAI02431.1"/>
    <property type="molecule type" value="Genomic_DNA"/>
</dbReference>
<name>X1L991_9ZZZZ</name>
<organism evidence="1">
    <name type="scientific">marine sediment metagenome</name>
    <dbReference type="NCBI Taxonomy" id="412755"/>
    <lineage>
        <taxon>unclassified sequences</taxon>
        <taxon>metagenomes</taxon>
        <taxon>ecological metagenomes</taxon>
    </lineage>
</organism>